<dbReference type="RefSeq" id="WP_085124262.1">
    <property type="nucleotide sequence ID" value="NZ_FWZX01000017.1"/>
</dbReference>
<proteinExistence type="predicted"/>
<sequence>MADSHARIEFDDVSRRAPGVVSALRSLSASAGEAGLEKPMIELVKLRASQLNGCAFCIQFHLNLARKIGVPAEKLDLVPAWREAGLFSAREQAALAWTEVMTRMAPGAASEADYAALRAEFSESEALFLTVAIGTINQWNRIAVAFRFTPPVPKATEASAA</sequence>
<keyword evidence="2" id="KW-0560">Oxidoreductase</keyword>
<dbReference type="InterPro" id="IPR029032">
    <property type="entry name" value="AhpD-like"/>
</dbReference>
<evidence type="ECO:0000313" key="3">
    <source>
        <dbReference type="Proteomes" id="UP000192917"/>
    </source>
</evidence>
<keyword evidence="3" id="KW-1185">Reference proteome</keyword>
<evidence type="ECO:0000259" key="1">
    <source>
        <dbReference type="Pfam" id="PF02627"/>
    </source>
</evidence>
<dbReference type="Pfam" id="PF02627">
    <property type="entry name" value="CMD"/>
    <property type="match status" value="1"/>
</dbReference>
<gene>
    <name evidence="2" type="ORF">SAMN05428998_11728</name>
</gene>
<dbReference type="EMBL" id="FWZX01000017">
    <property type="protein sequence ID" value="SMF47937.1"/>
    <property type="molecule type" value="Genomic_DNA"/>
</dbReference>
<dbReference type="AlphaFoldDB" id="A0A1Y6C6D0"/>
<reference evidence="2 3" key="1">
    <citation type="submission" date="2017-04" db="EMBL/GenBank/DDBJ databases">
        <authorList>
            <person name="Afonso C.L."/>
            <person name="Miller P.J."/>
            <person name="Scott M.A."/>
            <person name="Spackman E."/>
            <person name="Goraichik I."/>
            <person name="Dimitrov K.M."/>
            <person name="Suarez D.L."/>
            <person name="Swayne D.E."/>
        </authorList>
    </citation>
    <scope>NUCLEOTIDE SEQUENCE [LARGE SCALE GENOMIC DNA]</scope>
    <source>
        <strain evidence="2 3">USBA 355</strain>
    </source>
</reference>
<feature type="domain" description="Carboxymuconolactone decarboxylase-like" evidence="1">
    <location>
        <begin position="24"/>
        <end position="99"/>
    </location>
</feature>
<dbReference type="GO" id="GO:0051920">
    <property type="term" value="F:peroxiredoxin activity"/>
    <property type="evidence" value="ECO:0007669"/>
    <property type="project" value="InterPro"/>
</dbReference>
<protein>
    <submittedName>
        <fullName evidence="2">Alkylhydroperoxidase AhpD family core domain-containing protein</fullName>
    </submittedName>
</protein>
<dbReference type="PANTHER" id="PTHR34846:SF7">
    <property type="entry name" value="BLL7811 PROTEIN"/>
    <property type="match status" value="1"/>
</dbReference>
<name>A0A1Y6C6D0_9PROT</name>
<keyword evidence="2" id="KW-0575">Peroxidase</keyword>
<dbReference type="STRING" id="560819.SAMN05428998_11728"/>
<dbReference type="Gene3D" id="1.20.1290.10">
    <property type="entry name" value="AhpD-like"/>
    <property type="match status" value="1"/>
</dbReference>
<dbReference type="PANTHER" id="PTHR34846">
    <property type="entry name" value="4-CARBOXYMUCONOLACTONE DECARBOXYLASE FAMILY PROTEIN (AFU_ORTHOLOGUE AFUA_6G11590)"/>
    <property type="match status" value="1"/>
</dbReference>
<evidence type="ECO:0000313" key="2">
    <source>
        <dbReference type="EMBL" id="SMF47937.1"/>
    </source>
</evidence>
<dbReference type="SUPFAM" id="SSF69118">
    <property type="entry name" value="AhpD-like"/>
    <property type="match status" value="1"/>
</dbReference>
<dbReference type="InterPro" id="IPR003779">
    <property type="entry name" value="CMD-like"/>
</dbReference>
<accession>A0A1Y6C6D0</accession>
<organism evidence="2 3">
    <name type="scientific">Tistlia consotensis USBA 355</name>
    <dbReference type="NCBI Taxonomy" id="560819"/>
    <lineage>
        <taxon>Bacteria</taxon>
        <taxon>Pseudomonadati</taxon>
        <taxon>Pseudomonadota</taxon>
        <taxon>Alphaproteobacteria</taxon>
        <taxon>Rhodospirillales</taxon>
        <taxon>Rhodovibrionaceae</taxon>
        <taxon>Tistlia</taxon>
    </lineage>
</organism>
<dbReference type="InterPro" id="IPR004675">
    <property type="entry name" value="AhpD_core"/>
</dbReference>
<dbReference type="Proteomes" id="UP000192917">
    <property type="component" value="Unassembled WGS sequence"/>
</dbReference>
<dbReference type="NCBIfam" id="TIGR00778">
    <property type="entry name" value="ahpD_dom"/>
    <property type="match status" value="1"/>
</dbReference>